<name>A0A3F3QEH2_9EURO</name>
<dbReference type="GO" id="GO:0016020">
    <property type="term" value="C:membrane"/>
    <property type="evidence" value="ECO:0007669"/>
    <property type="project" value="UniProtKB-SubCell"/>
</dbReference>
<dbReference type="AlphaFoldDB" id="A0A3F3QEH2"/>
<evidence type="ECO:0000256" key="6">
    <source>
        <dbReference type="SAM" id="MobiDB-lite"/>
    </source>
</evidence>
<feature type="region of interest" description="Disordered" evidence="6">
    <location>
        <begin position="361"/>
        <end position="400"/>
    </location>
</feature>
<keyword evidence="3 7" id="KW-1133">Transmembrane helix</keyword>
<evidence type="ECO:0000256" key="5">
    <source>
        <dbReference type="ARBA" id="ARBA00038359"/>
    </source>
</evidence>
<evidence type="ECO:0000313" key="9">
    <source>
        <dbReference type="EMBL" id="RDH37485.1"/>
    </source>
</evidence>
<comment type="subcellular location">
    <subcellularLocation>
        <location evidence="1">Membrane</location>
        <topology evidence="1">Multi-pass membrane protein</topology>
    </subcellularLocation>
</comment>
<evidence type="ECO:0000256" key="2">
    <source>
        <dbReference type="ARBA" id="ARBA00022692"/>
    </source>
</evidence>
<sequence>MTTCPPLAGLKVIGDQHPKFDSLLSEYWSPKVPRYDLYPYCLHMSQQPAILPRSAAHDNSPGSIRGFFIFITIITILSISLRFWSRCIRSNAGLGAGRHTQRLWWDDWAALAAVPWILGLCGVAFAMGFYGLGHHAQFVDSKDLAIFLRLLYAVYYVYDIGLFFTKLSAILFLSRIFPWHANSKWFNYTIVATHCLNCAWLVGIIFGTIFMCNPVQKGWNPTLPGHCGTTSALWLGSAIPSVIIDLIILLLPVPKIWSLQMTTTRKLGIIGVFVIGYSVIVVSLGRLTTVLLTGSSLNSDITYTVVHLAYWVGAEAPITMLCICLPPMTTLGRYLANNYFSKISSRVQSLFSTIKGSRGTVASRSYSAPDSQSQSIAMHRSSMKKSVDNDGHSLESQESSAHLFPHEDANYYAGARANISYPRSGTHGTSPLPNSGDTGIRVDSIVTVTQRVRK</sequence>
<feature type="compositionally biased region" description="Polar residues" evidence="6">
    <location>
        <begin position="421"/>
        <end position="437"/>
    </location>
</feature>
<keyword evidence="2 7" id="KW-0812">Transmembrane</keyword>
<keyword evidence="10" id="KW-1185">Reference proteome</keyword>
<evidence type="ECO:0000313" key="10">
    <source>
        <dbReference type="Proteomes" id="UP000253729"/>
    </source>
</evidence>
<feature type="transmembrane region" description="Helical" evidence="7">
    <location>
        <begin position="108"/>
        <end position="130"/>
    </location>
</feature>
<evidence type="ECO:0000256" key="3">
    <source>
        <dbReference type="ARBA" id="ARBA00022989"/>
    </source>
</evidence>
<feature type="compositionally biased region" description="Basic and acidic residues" evidence="6">
    <location>
        <begin position="385"/>
        <end position="395"/>
    </location>
</feature>
<reference evidence="9 10" key="1">
    <citation type="submission" date="2018-07" db="EMBL/GenBank/DDBJ databases">
        <title>The genomes of Aspergillus section Nigri reveals drivers in fungal speciation.</title>
        <authorList>
            <consortium name="DOE Joint Genome Institute"/>
            <person name="Vesth T.C."/>
            <person name="Nybo J."/>
            <person name="Theobald S."/>
            <person name="Brandl J."/>
            <person name="Frisvad J.C."/>
            <person name="Nielsen K.F."/>
            <person name="Lyhne E.K."/>
            <person name="Kogle M.E."/>
            <person name="Kuo A."/>
            <person name="Riley R."/>
            <person name="Clum A."/>
            <person name="Nolan M."/>
            <person name="Lipzen A."/>
            <person name="Salamov A."/>
            <person name="Henrissat B."/>
            <person name="Wiebenga A."/>
            <person name="De vries R.P."/>
            <person name="Grigoriev I.V."/>
            <person name="Mortensen U.H."/>
            <person name="Andersen M.R."/>
            <person name="Baker S.E."/>
        </authorList>
    </citation>
    <scope>NUCLEOTIDE SEQUENCE [LARGE SCALE GENOMIC DNA]</scope>
    <source>
        <strain evidence="9 10">CBS 139.54b</strain>
    </source>
</reference>
<protein>
    <recommendedName>
        <fullName evidence="8">Rhodopsin domain-containing protein</fullName>
    </recommendedName>
</protein>
<evidence type="ECO:0000256" key="4">
    <source>
        <dbReference type="ARBA" id="ARBA00023136"/>
    </source>
</evidence>
<accession>A0A3F3QEH2</accession>
<feature type="transmembrane region" description="Helical" evidence="7">
    <location>
        <begin position="231"/>
        <end position="251"/>
    </location>
</feature>
<feature type="transmembrane region" description="Helical" evidence="7">
    <location>
        <begin position="185"/>
        <end position="211"/>
    </location>
</feature>
<proteinExistence type="inferred from homology"/>
<organism evidence="9 10">
    <name type="scientific">Aspergillus welwitschiae</name>
    <dbReference type="NCBI Taxonomy" id="1341132"/>
    <lineage>
        <taxon>Eukaryota</taxon>
        <taxon>Fungi</taxon>
        <taxon>Dikarya</taxon>
        <taxon>Ascomycota</taxon>
        <taxon>Pezizomycotina</taxon>
        <taxon>Eurotiomycetes</taxon>
        <taxon>Eurotiomycetidae</taxon>
        <taxon>Eurotiales</taxon>
        <taxon>Aspergillaceae</taxon>
        <taxon>Aspergillus</taxon>
        <taxon>Aspergillus subgen. Circumdati</taxon>
    </lineage>
</organism>
<feature type="transmembrane region" description="Helical" evidence="7">
    <location>
        <begin position="308"/>
        <end position="336"/>
    </location>
</feature>
<comment type="similarity">
    <text evidence="5">Belongs to the SAT4 family.</text>
</comment>
<dbReference type="InterPro" id="IPR049326">
    <property type="entry name" value="Rhodopsin_dom_fungi"/>
</dbReference>
<dbReference type="Pfam" id="PF20684">
    <property type="entry name" value="Fung_rhodopsin"/>
    <property type="match status" value="1"/>
</dbReference>
<dbReference type="GeneID" id="38138959"/>
<gene>
    <name evidence="9" type="ORF">BDQ94DRAFT_166678</name>
</gene>
<dbReference type="PANTHER" id="PTHR33048">
    <property type="entry name" value="PTH11-LIKE INTEGRAL MEMBRANE PROTEIN (AFU_ORTHOLOGUE AFUA_5G11245)"/>
    <property type="match status" value="1"/>
</dbReference>
<feature type="transmembrane region" description="Helical" evidence="7">
    <location>
        <begin position="64"/>
        <end position="84"/>
    </location>
</feature>
<dbReference type="Proteomes" id="UP000253729">
    <property type="component" value="Unassembled WGS sequence"/>
</dbReference>
<evidence type="ECO:0000256" key="7">
    <source>
        <dbReference type="SAM" id="Phobius"/>
    </source>
</evidence>
<feature type="domain" description="Rhodopsin" evidence="8">
    <location>
        <begin position="100"/>
        <end position="331"/>
    </location>
</feature>
<evidence type="ECO:0000256" key="1">
    <source>
        <dbReference type="ARBA" id="ARBA00004141"/>
    </source>
</evidence>
<dbReference type="EMBL" id="KZ852035">
    <property type="protein sequence ID" value="RDH37485.1"/>
    <property type="molecule type" value="Genomic_DNA"/>
</dbReference>
<keyword evidence="4 7" id="KW-0472">Membrane</keyword>
<feature type="transmembrane region" description="Helical" evidence="7">
    <location>
        <begin position="150"/>
        <end position="173"/>
    </location>
</feature>
<feature type="compositionally biased region" description="Polar residues" evidence="6">
    <location>
        <begin position="361"/>
        <end position="376"/>
    </location>
</feature>
<dbReference type="RefSeq" id="XP_026630507.1">
    <property type="nucleotide sequence ID" value="XM_026770603.1"/>
</dbReference>
<feature type="region of interest" description="Disordered" evidence="6">
    <location>
        <begin position="420"/>
        <end position="454"/>
    </location>
</feature>
<evidence type="ECO:0000259" key="8">
    <source>
        <dbReference type="Pfam" id="PF20684"/>
    </source>
</evidence>
<dbReference type="PANTHER" id="PTHR33048:SF47">
    <property type="entry name" value="INTEGRAL MEMBRANE PROTEIN-RELATED"/>
    <property type="match status" value="1"/>
</dbReference>
<feature type="transmembrane region" description="Helical" evidence="7">
    <location>
        <begin position="267"/>
        <end position="288"/>
    </location>
</feature>
<dbReference type="InterPro" id="IPR052337">
    <property type="entry name" value="SAT4-like"/>
</dbReference>